<dbReference type="InterPro" id="IPR027417">
    <property type="entry name" value="P-loop_NTPase"/>
</dbReference>
<dbReference type="EMBL" id="BDSP01000225">
    <property type="protein sequence ID" value="GAX25468.1"/>
    <property type="molecule type" value="Genomic_DNA"/>
</dbReference>
<dbReference type="InterPro" id="IPR009019">
    <property type="entry name" value="KH_sf_prok-type"/>
</dbReference>
<dbReference type="PANTHER" id="PTHR42698:SF1">
    <property type="entry name" value="GTPASE ERA, MITOCHONDRIAL"/>
    <property type="match status" value="1"/>
</dbReference>
<evidence type="ECO:0000313" key="5">
    <source>
        <dbReference type="EMBL" id="GAX25468.1"/>
    </source>
</evidence>
<sequence length="417" mass="47883">MNVTRTLPRWIVRTRTRTRRSQCVICRPFATSDPSPKRRRLDIAIVGLPNAGKSQILNVLTASRISAVSPKRHTTVQTVLGARTLQNTQLLFVDTPGFLRHDDAVDRDLMSSTAHVSQVDFTLLVVDAARRLTTDVQESLVRLMLQALQTEGRLEGILENDDNDDEPSTTTATTVLKPKFAVVLNKVDLVYPKVKLLDVAMEIGALAEECICYHHLEQQQEEEEGRSDSRPSLESILSSSSLSTRTPQQLDTIILPQMPMFFYVSALARDKDPGMQDLLQFLLEEATNCDEWELDPYELTNLSPEERVAEIVREQLYRALHQELPYQLRQKNRFWHIDTDLKTGVPRRIQIWQDIIVMTASHRDIVRGHQGRTLEHIRLRATKELQKLFQCTVVDLQLHVKLPKSKQQRRSRDWSIE</sequence>
<evidence type="ECO:0000313" key="6">
    <source>
        <dbReference type="Proteomes" id="UP000198406"/>
    </source>
</evidence>
<dbReference type="Pfam" id="PF01926">
    <property type="entry name" value="MMR_HSR1"/>
    <property type="match status" value="1"/>
</dbReference>
<reference evidence="5 6" key="1">
    <citation type="journal article" date="2015" name="Plant Cell">
        <title>Oil accumulation by the oleaginous diatom Fistulifera solaris as revealed by the genome and transcriptome.</title>
        <authorList>
            <person name="Tanaka T."/>
            <person name="Maeda Y."/>
            <person name="Veluchamy A."/>
            <person name="Tanaka M."/>
            <person name="Abida H."/>
            <person name="Marechal E."/>
            <person name="Bowler C."/>
            <person name="Muto M."/>
            <person name="Sunaga Y."/>
            <person name="Tanaka M."/>
            <person name="Yoshino T."/>
            <person name="Taniguchi T."/>
            <person name="Fukuda Y."/>
            <person name="Nemoto M."/>
            <person name="Matsumoto M."/>
            <person name="Wong P.S."/>
            <person name="Aburatani S."/>
            <person name="Fujibuchi W."/>
        </authorList>
    </citation>
    <scope>NUCLEOTIDE SEQUENCE [LARGE SCALE GENOMIC DNA]</scope>
    <source>
        <strain evidence="5 6">JPCC DA0580</strain>
    </source>
</reference>
<dbReference type="PANTHER" id="PTHR42698">
    <property type="entry name" value="GTPASE ERA"/>
    <property type="match status" value="1"/>
</dbReference>
<proteinExistence type="predicted"/>
<feature type="domain" description="G" evidence="4">
    <location>
        <begin position="42"/>
        <end position="136"/>
    </location>
</feature>
<dbReference type="GO" id="GO:0000028">
    <property type="term" value="P:ribosomal small subunit assembly"/>
    <property type="evidence" value="ECO:0007669"/>
    <property type="project" value="TreeGrafter"/>
</dbReference>
<organism evidence="5 6">
    <name type="scientific">Fistulifera solaris</name>
    <name type="common">Oleaginous diatom</name>
    <dbReference type="NCBI Taxonomy" id="1519565"/>
    <lineage>
        <taxon>Eukaryota</taxon>
        <taxon>Sar</taxon>
        <taxon>Stramenopiles</taxon>
        <taxon>Ochrophyta</taxon>
        <taxon>Bacillariophyta</taxon>
        <taxon>Bacillariophyceae</taxon>
        <taxon>Bacillariophycidae</taxon>
        <taxon>Naviculales</taxon>
        <taxon>Naviculaceae</taxon>
        <taxon>Fistulifera</taxon>
    </lineage>
</organism>
<protein>
    <submittedName>
        <fullName evidence="5">GTPase</fullName>
    </submittedName>
</protein>
<evidence type="ECO:0000259" key="4">
    <source>
        <dbReference type="Pfam" id="PF01926"/>
    </source>
</evidence>
<dbReference type="Gene3D" id="3.30.300.20">
    <property type="match status" value="1"/>
</dbReference>
<dbReference type="SUPFAM" id="SSF54814">
    <property type="entry name" value="Prokaryotic type KH domain (KH-domain type II)"/>
    <property type="match status" value="1"/>
</dbReference>
<dbReference type="InterPro" id="IPR015946">
    <property type="entry name" value="KH_dom-like_a/b"/>
</dbReference>
<dbReference type="OrthoDB" id="8954335at2759"/>
<dbReference type="GO" id="GO:0005525">
    <property type="term" value="F:GTP binding"/>
    <property type="evidence" value="ECO:0007669"/>
    <property type="project" value="UniProtKB-KW"/>
</dbReference>
<keyword evidence="6" id="KW-1185">Reference proteome</keyword>
<comment type="caution">
    <text evidence="5">The sequence shown here is derived from an EMBL/GenBank/DDBJ whole genome shotgun (WGS) entry which is preliminary data.</text>
</comment>
<accession>A0A1Z5KHN8</accession>
<keyword evidence="1" id="KW-0547">Nucleotide-binding</keyword>
<dbReference type="SUPFAM" id="SSF52540">
    <property type="entry name" value="P-loop containing nucleoside triphosphate hydrolases"/>
    <property type="match status" value="1"/>
</dbReference>
<evidence type="ECO:0000256" key="3">
    <source>
        <dbReference type="SAM" id="MobiDB-lite"/>
    </source>
</evidence>
<feature type="compositionally biased region" description="Low complexity" evidence="3">
    <location>
        <begin position="232"/>
        <end position="243"/>
    </location>
</feature>
<dbReference type="Gene3D" id="3.40.50.300">
    <property type="entry name" value="P-loop containing nucleotide triphosphate hydrolases"/>
    <property type="match status" value="1"/>
</dbReference>
<evidence type="ECO:0000256" key="2">
    <source>
        <dbReference type="ARBA" id="ARBA00023134"/>
    </source>
</evidence>
<feature type="region of interest" description="Disordered" evidence="3">
    <location>
        <begin position="221"/>
        <end position="244"/>
    </location>
</feature>
<name>A0A1Z5KHN8_FISSO</name>
<dbReference type="GO" id="GO:0019843">
    <property type="term" value="F:rRNA binding"/>
    <property type="evidence" value="ECO:0007669"/>
    <property type="project" value="TreeGrafter"/>
</dbReference>
<dbReference type="InParanoid" id="A0A1Z5KHN8"/>
<dbReference type="AlphaFoldDB" id="A0A1Z5KHN8"/>
<dbReference type="GO" id="GO:0043024">
    <property type="term" value="F:ribosomal small subunit binding"/>
    <property type="evidence" value="ECO:0007669"/>
    <property type="project" value="TreeGrafter"/>
</dbReference>
<dbReference type="CDD" id="cd22534">
    <property type="entry name" value="KH-II_Era"/>
    <property type="match status" value="1"/>
</dbReference>
<dbReference type="FunCoup" id="A0A1Z5KHN8">
    <property type="interactions" value="709"/>
</dbReference>
<dbReference type="InterPro" id="IPR006073">
    <property type="entry name" value="GTP-bd"/>
</dbReference>
<dbReference type="InterPro" id="IPR005662">
    <property type="entry name" value="GTPase_Era-like"/>
</dbReference>
<keyword evidence="2" id="KW-0342">GTP-binding</keyword>
<dbReference type="Proteomes" id="UP000198406">
    <property type="component" value="Unassembled WGS sequence"/>
</dbReference>
<gene>
    <name evidence="5" type="ORF">FisN_12Lu009</name>
</gene>
<evidence type="ECO:0000256" key="1">
    <source>
        <dbReference type="ARBA" id="ARBA00022741"/>
    </source>
</evidence>